<feature type="compositionally biased region" description="Polar residues" evidence="1">
    <location>
        <begin position="1"/>
        <end position="10"/>
    </location>
</feature>
<feature type="region of interest" description="Disordered" evidence="1">
    <location>
        <begin position="1"/>
        <end position="25"/>
    </location>
</feature>
<evidence type="ECO:0000256" key="1">
    <source>
        <dbReference type="SAM" id="MobiDB-lite"/>
    </source>
</evidence>
<organism evidence="2">
    <name type="scientific">Octopus bimaculoides</name>
    <name type="common">California two-spotted octopus</name>
    <dbReference type="NCBI Taxonomy" id="37653"/>
    <lineage>
        <taxon>Eukaryota</taxon>
        <taxon>Metazoa</taxon>
        <taxon>Spiralia</taxon>
        <taxon>Lophotrochozoa</taxon>
        <taxon>Mollusca</taxon>
        <taxon>Cephalopoda</taxon>
        <taxon>Coleoidea</taxon>
        <taxon>Octopodiformes</taxon>
        <taxon>Octopoda</taxon>
        <taxon>Incirrata</taxon>
        <taxon>Octopodidae</taxon>
        <taxon>Octopus</taxon>
    </lineage>
</organism>
<protein>
    <submittedName>
        <fullName evidence="2">Uncharacterized protein</fullName>
    </submittedName>
</protein>
<proteinExistence type="predicted"/>
<dbReference type="AlphaFoldDB" id="A0A0L8IFB5"/>
<sequence>MSTSCSSKVQLTAGHHPPLSAHPPTQYHKVPPLPFFNFIFNIATSQKYLLSCIWLSPFSL</sequence>
<evidence type="ECO:0000313" key="2">
    <source>
        <dbReference type="EMBL" id="KOF99705.1"/>
    </source>
</evidence>
<name>A0A0L8IFB5_OCTBM</name>
<accession>A0A0L8IFB5</accession>
<gene>
    <name evidence="2" type="ORF">OCBIM_22012329mg</name>
</gene>
<reference evidence="2" key="1">
    <citation type="submission" date="2015-07" db="EMBL/GenBank/DDBJ databases">
        <title>MeaNS - Measles Nucleotide Surveillance Program.</title>
        <authorList>
            <person name="Tran T."/>
            <person name="Druce J."/>
        </authorList>
    </citation>
    <scope>NUCLEOTIDE SEQUENCE</scope>
    <source>
        <strain evidence="2">UCB-OBI-ISO-001</strain>
        <tissue evidence="2">Gonad</tissue>
    </source>
</reference>
<dbReference type="EMBL" id="KQ415907">
    <property type="protein sequence ID" value="KOF99705.1"/>
    <property type="molecule type" value="Genomic_DNA"/>
</dbReference>